<dbReference type="GO" id="GO:0005737">
    <property type="term" value="C:cytoplasm"/>
    <property type="evidence" value="ECO:0007669"/>
    <property type="project" value="TreeGrafter"/>
</dbReference>
<evidence type="ECO:0000313" key="3">
    <source>
        <dbReference type="EMBL" id="KAK7832680.1"/>
    </source>
</evidence>
<dbReference type="SUPFAM" id="SSF50978">
    <property type="entry name" value="WD40 repeat-like"/>
    <property type="match status" value="1"/>
</dbReference>
<name>A0AAW0K1G5_MYOGA</name>
<dbReference type="InterPro" id="IPR015943">
    <property type="entry name" value="WD40/YVTN_repeat-like_dom_sf"/>
</dbReference>
<dbReference type="Pfam" id="PF00400">
    <property type="entry name" value="WD40"/>
    <property type="match status" value="1"/>
</dbReference>
<reference evidence="3 4" key="1">
    <citation type="journal article" date="2023" name="bioRxiv">
        <title>Conserved and derived expression patterns and positive selection on dental genes reveal complex evolutionary context of ever-growing rodent molars.</title>
        <authorList>
            <person name="Calamari Z.T."/>
            <person name="Song A."/>
            <person name="Cohen E."/>
            <person name="Akter M."/>
            <person name="Roy R.D."/>
            <person name="Hallikas O."/>
            <person name="Christensen M.M."/>
            <person name="Li P."/>
            <person name="Marangoni P."/>
            <person name="Jernvall J."/>
            <person name="Klein O.D."/>
        </authorList>
    </citation>
    <scope>NUCLEOTIDE SEQUENCE [LARGE SCALE GENOMIC DNA]</scope>
    <source>
        <strain evidence="3">V071</strain>
    </source>
</reference>
<dbReference type="InterPro" id="IPR049916">
    <property type="entry name" value="WDR72-like"/>
</dbReference>
<accession>A0AAW0K1G5</accession>
<dbReference type="Proteomes" id="UP001488838">
    <property type="component" value="Unassembled WGS sequence"/>
</dbReference>
<dbReference type="AlphaFoldDB" id="A0AAW0K1G5"/>
<comment type="caution">
    <text evidence="3">The sequence shown here is derived from an EMBL/GenBank/DDBJ whole genome shotgun (WGS) entry which is preliminary data.</text>
</comment>
<keyword evidence="1" id="KW-0853">WD repeat</keyword>
<evidence type="ECO:0008006" key="5">
    <source>
        <dbReference type="Google" id="ProtNLM"/>
    </source>
</evidence>
<feature type="region of interest" description="Disordered" evidence="2">
    <location>
        <begin position="437"/>
        <end position="478"/>
    </location>
</feature>
<dbReference type="SMART" id="SM00320">
    <property type="entry name" value="WD40"/>
    <property type="match status" value="4"/>
</dbReference>
<organism evidence="3 4">
    <name type="scientific">Myodes glareolus</name>
    <name type="common">Bank vole</name>
    <name type="synonym">Clethrionomys glareolus</name>
    <dbReference type="NCBI Taxonomy" id="447135"/>
    <lineage>
        <taxon>Eukaryota</taxon>
        <taxon>Metazoa</taxon>
        <taxon>Chordata</taxon>
        <taxon>Craniata</taxon>
        <taxon>Vertebrata</taxon>
        <taxon>Euteleostomi</taxon>
        <taxon>Mammalia</taxon>
        <taxon>Eutheria</taxon>
        <taxon>Euarchontoglires</taxon>
        <taxon>Glires</taxon>
        <taxon>Rodentia</taxon>
        <taxon>Myomorpha</taxon>
        <taxon>Muroidea</taxon>
        <taxon>Cricetidae</taxon>
        <taxon>Arvicolinae</taxon>
        <taxon>Myodes</taxon>
    </lineage>
</organism>
<dbReference type="PROSITE" id="PS50082">
    <property type="entry name" value="WD_REPEATS_2"/>
    <property type="match status" value="1"/>
</dbReference>
<dbReference type="InterPro" id="IPR001680">
    <property type="entry name" value="WD40_rpt"/>
</dbReference>
<proteinExistence type="predicted"/>
<dbReference type="InterPro" id="IPR036322">
    <property type="entry name" value="WD40_repeat_dom_sf"/>
</dbReference>
<sequence length="478" mass="53717">MEDEMRYYYCSFRMTGEGWLLCCGEYRDVLILDAGTLAFLHTFSSSQSPDWMKCMCIVHSVRIQEDSLLVVSVTGELKVWDLSSSINSIQVYDYCDFSLLWTEVSRDGQFFAGGEVLAAHRILVWTEDGHSYIYQLLNSRLSKCICPADGGVLKETIYPHVLCSTSVEENKSLRFVMGYMNERKEPFYKVLFSGEVSGRITLWHIPDVPISKFDGSPREIPITTTWTLQDNFDKHQTVSQSIADHFSGSRDEMGMTATITSSEYIPNLDKLVCGCEDGTIFITKALNAAKAGLLEGDSLWKGKVLTPSVPKLKHCAQLSTEGVDDLFESGIHCLEAMETREEILHTFSLEAGPVTRLLMPPENLKVSDEQILCCVCGDHSVALLHLEGRQCLLRARKHLFPVRTVRWHPVENFLIVGCTDDSVYIWEIETAEALRQQKRQPTGRQGKLQCNRVQADSQVQERNNAEIGSAIGSKSPAS</sequence>
<dbReference type="PANTHER" id="PTHR44099">
    <property type="entry name" value="RABCONNECTIN-3B, ISOFORM A"/>
    <property type="match status" value="1"/>
</dbReference>
<dbReference type="PROSITE" id="PS50294">
    <property type="entry name" value="WD_REPEATS_REGION"/>
    <property type="match status" value="1"/>
</dbReference>
<dbReference type="PANTHER" id="PTHR44099:SF2">
    <property type="entry name" value="WD REPEAT-CONTAINING PROTEIN 72"/>
    <property type="match status" value="1"/>
</dbReference>
<dbReference type="GO" id="GO:0072659">
    <property type="term" value="P:protein localization to plasma membrane"/>
    <property type="evidence" value="ECO:0007669"/>
    <property type="project" value="TreeGrafter"/>
</dbReference>
<dbReference type="EMBL" id="JBBHLL010000009">
    <property type="protein sequence ID" value="KAK7832680.1"/>
    <property type="molecule type" value="Genomic_DNA"/>
</dbReference>
<evidence type="ECO:0000256" key="1">
    <source>
        <dbReference type="PROSITE-ProRule" id="PRU00221"/>
    </source>
</evidence>
<feature type="repeat" description="WD" evidence="1">
    <location>
        <begin position="395"/>
        <end position="436"/>
    </location>
</feature>
<evidence type="ECO:0000313" key="4">
    <source>
        <dbReference type="Proteomes" id="UP001488838"/>
    </source>
</evidence>
<dbReference type="Gene3D" id="2.130.10.10">
    <property type="entry name" value="YVTN repeat-like/Quinoprotein amine dehydrogenase"/>
    <property type="match status" value="2"/>
</dbReference>
<evidence type="ECO:0000256" key="2">
    <source>
        <dbReference type="SAM" id="MobiDB-lite"/>
    </source>
</evidence>
<protein>
    <recommendedName>
        <fullName evidence="5">WD repeat-containing protein 72</fullName>
    </recommendedName>
</protein>
<feature type="compositionally biased region" description="Polar residues" evidence="2">
    <location>
        <begin position="451"/>
        <end position="462"/>
    </location>
</feature>
<keyword evidence="4" id="KW-1185">Reference proteome</keyword>
<gene>
    <name evidence="3" type="ORF">U0070_026876</name>
</gene>